<dbReference type="InterPro" id="IPR017972">
    <property type="entry name" value="Cyt_P450_CS"/>
</dbReference>
<proteinExistence type="inferred from homology"/>
<keyword evidence="10" id="KW-1185">Reference proteome</keyword>
<reference evidence="9" key="1">
    <citation type="submission" date="2021-02" db="EMBL/GenBank/DDBJ databases">
        <authorList>
            <person name="Nieuwenhuis M."/>
            <person name="Van De Peppel L.J.J."/>
        </authorList>
    </citation>
    <scope>NUCLEOTIDE SEQUENCE</scope>
    <source>
        <strain evidence="9">D49</strain>
    </source>
</reference>
<evidence type="ECO:0000256" key="7">
    <source>
        <dbReference type="PIRSR" id="PIRSR602401-1"/>
    </source>
</evidence>
<dbReference type="InterPro" id="IPR002401">
    <property type="entry name" value="Cyt_P450_E_grp-I"/>
</dbReference>
<dbReference type="PANTHER" id="PTHR24291">
    <property type="entry name" value="CYTOCHROME P450 FAMILY 4"/>
    <property type="match status" value="1"/>
</dbReference>
<organism evidence="9 10">
    <name type="scientific">Sphagnurus paluster</name>
    <dbReference type="NCBI Taxonomy" id="117069"/>
    <lineage>
        <taxon>Eukaryota</taxon>
        <taxon>Fungi</taxon>
        <taxon>Dikarya</taxon>
        <taxon>Basidiomycota</taxon>
        <taxon>Agaricomycotina</taxon>
        <taxon>Agaricomycetes</taxon>
        <taxon>Agaricomycetidae</taxon>
        <taxon>Agaricales</taxon>
        <taxon>Tricholomatineae</taxon>
        <taxon>Lyophyllaceae</taxon>
        <taxon>Sphagnurus</taxon>
    </lineage>
</organism>
<evidence type="ECO:0000256" key="8">
    <source>
        <dbReference type="RuleBase" id="RU000461"/>
    </source>
</evidence>
<feature type="binding site" description="axial binding residue" evidence="7">
    <location>
        <position position="491"/>
    </location>
    <ligand>
        <name>heme</name>
        <dbReference type="ChEBI" id="CHEBI:30413"/>
    </ligand>
    <ligandPart>
        <name>Fe</name>
        <dbReference type="ChEBI" id="CHEBI:18248"/>
    </ligandPart>
</feature>
<evidence type="ECO:0000256" key="5">
    <source>
        <dbReference type="ARBA" id="ARBA00023004"/>
    </source>
</evidence>
<reference evidence="9" key="2">
    <citation type="submission" date="2021-10" db="EMBL/GenBank/DDBJ databases">
        <title>Phylogenomics reveals ancestral predisposition of the termite-cultivated fungus Termitomyces towards a domesticated lifestyle.</title>
        <authorList>
            <person name="Auxier B."/>
            <person name="Grum-Grzhimaylo A."/>
            <person name="Cardenas M.E."/>
            <person name="Lodge J.D."/>
            <person name="Laessoe T."/>
            <person name="Pedersen O."/>
            <person name="Smith M.E."/>
            <person name="Kuyper T.W."/>
            <person name="Franco-Molano E.A."/>
            <person name="Baroni T.J."/>
            <person name="Aanen D.K."/>
        </authorList>
    </citation>
    <scope>NUCLEOTIDE SEQUENCE</scope>
    <source>
        <strain evidence="9">D49</strain>
    </source>
</reference>
<keyword evidence="2 7" id="KW-0349">Heme</keyword>
<dbReference type="Pfam" id="PF00067">
    <property type="entry name" value="p450"/>
    <property type="match status" value="1"/>
</dbReference>
<protein>
    <recommendedName>
        <fullName evidence="11">Cytochrome P450</fullName>
    </recommendedName>
</protein>
<dbReference type="PRINTS" id="PR00463">
    <property type="entry name" value="EP450I"/>
</dbReference>
<evidence type="ECO:0000256" key="6">
    <source>
        <dbReference type="ARBA" id="ARBA00023033"/>
    </source>
</evidence>
<evidence type="ECO:0000256" key="1">
    <source>
        <dbReference type="ARBA" id="ARBA00010617"/>
    </source>
</evidence>
<dbReference type="InterPro" id="IPR036396">
    <property type="entry name" value="Cyt_P450_sf"/>
</dbReference>
<dbReference type="PANTHER" id="PTHR24291:SF50">
    <property type="entry name" value="BIFUNCTIONAL ALBAFLAVENONE MONOOXYGENASE_TERPENE SYNTHASE"/>
    <property type="match status" value="1"/>
</dbReference>
<dbReference type="AlphaFoldDB" id="A0A9P7K6X3"/>
<evidence type="ECO:0000313" key="9">
    <source>
        <dbReference type="EMBL" id="KAG5638340.1"/>
    </source>
</evidence>
<evidence type="ECO:0000256" key="2">
    <source>
        <dbReference type="ARBA" id="ARBA00022617"/>
    </source>
</evidence>
<dbReference type="GO" id="GO:0005506">
    <property type="term" value="F:iron ion binding"/>
    <property type="evidence" value="ECO:0007669"/>
    <property type="project" value="InterPro"/>
</dbReference>
<dbReference type="GO" id="GO:0020037">
    <property type="term" value="F:heme binding"/>
    <property type="evidence" value="ECO:0007669"/>
    <property type="project" value="InterPro"/>
</dbReference>
<dbReference type="PROSITE" id="PS00086">
    <property type="entry name" value="CYTOCHROME_P450"/>
    <property type="match status" value="1"/>
</dbReference>
<dbReference type="OrthoDB" id="1470350at2759"/>
<dbReference type="EMBL" id="JABCKI010005768">
    <property type="protein sequence ID" value="KAG5638340.1"/>
    <property type="molecule type" value="Genomic_DNA"/>
</dbReference>
<evidence type="ECO:0008006" key="11">
    <source>
        <dbReference type="Google" id="ProtNLM"/>
    </source>
</evidence>
<keyword evidence="3 7" id="KW-0479">Metal-binding</keyword>
<comment type="cofactor">
    <cofactor evidence="7">
        <name>heme</name>
        <dbReference type="ChEBI" id="CHEBI:30413"/>
    </cofactor>
</comment>
<keyword evidence="6 8" id="KW-0503">Monooxygenase</keyword>
<name>A0A9P7K6X3_9AGAR</name>
<keyword evidence="5 7" id="KW-0408">Iron</keyword>
<sequence>MGLLDSLSELHRQTSLSIHLRFLGHDIPLLPTFSAIFVASRVIKLLNGIRTVNNLPGFRLPLQPLTYPSVFFPTSWWNLGIGANWYWRNGVYDKFGSETISVVPFLYGEPTIHTSNLEVTRQVIAGQGQGPGQVKARHFDKSEAANRTLAKWGMNLVTSLNDVWRKHRRVVGPAFNNDLYELVWTETLNTYRQMEVAEGWEHRNAVVLPVVQKITTKLALLVVARCGFGLSFDWSAPPMGPDGTMSVQESLRVLADSYMLGLMAPDWVRNLPLPGFRQVRMAFNQFSSFMQREIEARTMEVRNEEESADVRKDAFTMLVRANEQETGKFKLDTQEVIGNVFILLFAGHETTAHTLAATLALLALHPEIQSEILEQIVSVVGYDRDPKYEDYSKLDKVLSAFYESLRLFPAAYIMVREATEDTVLDLPNPVGQEGFTQLPVAKGTQIILDMVGIQYNPRYFKDPEEFRPSRWYGVSNESEAFSAFSVGPRACIGRKFATTEGVVFLTLLLRDWFIEPVFHEGESKEAWAKRIFSDPIAGLTLTVKDTPVKLTRRKRE</sequence>
<dbReference type="InterPro" id="IPR001128">
    <property type="entry name" value="Cyt_P450"/>
</dbReference>
<dbReference type="GO" id="GO:0016705">
    <property type="term" value="F:oxidoreductase activity, acting on paired donors, with incorporation or reduction of molecular oxygen"/>
    <property type="evidence" value="ECO:0007669"/>
    <property type="project" value="InterPro"/>
</dbReference>
<dbReference type="PRINTS" id="PR00385">
    <property type="entry name" value="P450"/>
</dbReference>
<evidence type="ECO:0000256" key="4">
    <source>
        <dbReference type="ARBA" id="ARBA00023002"/>
    </source>
</evidence>
<evidence type="ECO:0000313" key="10">
    <source>
        <dbReference type="Proteomes" id="UP000717328"/>
    </source>
</evidence>
<dbReference type="Proteomes" id="UP000717328">
    <property type="component" value="Unassembled WGS sequence"/>
</dbReference>
<comment type="caution">
    <text evidence="9">The sequence shown here is derived from an EMBL/GenBank/DDBJ whole genome shotgun (WGS) entry which is preliminary data.</text>
</comment>
<accession>A0A9P7K6X3</accession>
<dbReference type="SUPFAM" id="SSF48264">
    <property type="entry name" value="Cytochrome P450"/>
    <property type="match status" value="1"/>
</dbReference>
<evidence type="ECO:0000256" key="3">
    <source>
        <dbReference type="ARBA" id="ARBA00022723"/>
    </source>
</evidence>
<keyword evidence="4 8" id="KW-0560">Oxidoreductase</keyword>
<comment type="similarity">
    <text evidence="1 8">Belongs to the cytochrome P450 family.</text>
</comment>
<dbReference type="Gene3D" id="1.10.630.10">
    <property type="entry name" value="Cytochrome P450"/>
    <property type="match status" value="1"/>
</dbReference>
<gene>
    <name evidence="9" type="ORF">H0H81_000583</name>
</gene>
<dbReference type="InterPro" id="IPR050196">
    <property type="entry name" value="Cytochrome_P450_Monoox"/>
</dbReference>
<dbReference type="GO" id="GO:0004497">
    <property type="term" value="F:monooxygenase activity"/>
    <property type="evidence" value="ECO:0007669"/>
    <property type="project" value="UniProtKB-KW"/>
</dbReference>